<keyword evidence="1" id="KW-0677">Repeat</keyword>
<evidence type="ECO:0000313" key="3">
    <source>
        <dbReference type="EMBL" id="VAX37768.1"/>
    </source>
</evidence>
<feature type="transmembrane region" description="Helical" evidence="2">
    <location>
        <begin position="29"/>
        <end position="51"/>
    </location>
</feature>
<feature type="non-terminal residue" evidence="3">
    <location>
        <position position="295"/>
    </location>
</feature>
<dbReference type="InterPro" id="IPR050952">
    <property type="entry name" value="TRIM-NHL_E3_ligases"/>
</dbReference>
<reference evidence="3" key="1">
    <citation type="submission" date="2018-06" db="EMBL/GenBank/DDBJ databases">
        <authorList>
            <person name="Zhirakovskaya E."/>
        </authorList>
    </citation>
    <scope>NUCLEOTIDE SEQUENCE</scope>
</reference>
<dbReference type="SUPFAM" id="SSF63825">
    <property type="entry name" value="YWTD domain"/>
    <property type="match status" value="1"/>
</dbReference>
<dbReference type="Gene3D" id="2.120.10.30">
    <property type="entry name" value="TolB, C-terminal domain"/>
    <property type="match status" value="2"/>
</dbReference>
<gene>
    <name evidence="3" type="ORF">MNBD_PLANCTO03-1873</name>
</gene>
<protein>
    <submittedName>
        <fullName evidence="3">Uncharacterized protein</fullName>
    </submittedName>
</protein>
<dbReference type="InterPro" id="IPR001258">
    <property type="entry name" value="NHL_repeat"/>
</dbReference>
<accession>A0A3B1DNY3</accession>
<dbReference type="GO" id="GO:0008270">
    <property type="term" value="F:zinc ion binding"/>
    <property type="evidence" value="ECO:0007669"/>
    <property type="project" value="UniProtKB-KW"/>
</dbReference>
<dbReference type="PANTHER" id="PTHR24104:SF25">
    <property type="entry name" value="PROTEIN LIN-41"/>
    <property type="match status" value="1"/>
</dbReference>
<proteinExistence type="predicted"/>
<evidence type="ECO:0000256" key="1">
    <source>
        <dbReference type="ARBA" id="ARBA00022737"/>
    </source>
</evidence>
<evidence type="ECO:0000256" key="2">
    <source>
        <dbReference type="SAM" id="Phobius"/>
    </source>
</evidence>
<keyword evidence="2" id="KW-1133">Transmembrane helix</keyword>
<name>A0A3B1DNY3_9ZZZZ</name>
<dbReference type="EMBL" id="UOGK01000119">
    <property type="protein sequence ID" value="VAX37768.1"/>
    <property type="molecule type" value="Genomic_DNA"/>
</dbReference>
<keyword evidence="2" id="KW-0472">Membrane</keyword>
<organism evidence="3">
    <name type="scientific">hydrothermal vent metagenome</name>
    <dbReference type="NCBI Taxonomy" id="652676"/>
    <lineage>
        <taxon>unclassified sequences</taxon>
        <taxon>metagenomes</taxon>
        <taxon>ecological metagenomes</taxon>
    </lineage>
</organism>
<dbReference type="PANTHER" id="PTHR24104">
    <property type="entry name" value="E3 UBIQUITIN-PROTEIN LIGASE NHLRC1-RELATED"/>
    <property type="match status" value="1"/>
</dbReference>
<dbReference type="InterPro" id="IPR011042">
    <property type="entry name" value="6-blade_b-propeller_TolB-like"/>
</dbReference>
<dbReference type="Pfam" id="PF01436">
    <property type="entry name" value="NHL"/>
    <property type="match status" value="1"/>
</dbReference>
<sequence length="295" mass="32049">MRDFQDTRRQFFFGGGAFPRLLACDSGSVCVRFFVFGVVCVFCVGGCVPSVPTAGPLEVERVLGEQGSFPGQFAYPRGIDFDGSFLWVVDKTARIQQIDPETGRAGYWWQMPESALGKPTGLTVGLATLPDGSLGRGLYVADTHYHRVMVYALPEGLPDKPRQIEPTLLASFGGAGTDPGQFVYTTDVAVLLNDDGSAVERIYVSEYGGNDRISVFDANYQFLFAFGKPGDGHDPTVLEFSRPQSMVIDTRRQELLVADACNHRLGRFSLDGDLLGWIGSPELAVGGGENRGLKD</sequence>
<keyword evidence="2" id="KW-0812">Transmembrane</keyword>
<dbReference type="AlphaFoldDB" id="A0A3B1DNY3"/>